<sequence length="138" mass="16271">MAKVTGIGGIFFKSKNPEKIRDWYSEKLGLNTDKYGTNFEWRKSQNPDQKGFTVWGPFSDTTEYFKPSEKEYMINLRVDNLRELLDQLKDQDVEIVGEIDEYEYGLFAHIIDPEGTKIELWEPFDEEYDKIVEARVKS</sequence>
<gene>
    <name evidence="2" type="ORF">L6773_17025</name>
</gene>
<accession>A0ABS9KHF5</accession>
<dbReference type="PANTHER" id="PTHR33993:SF5">
    <property type="entry name" value="GLYOXALASE"/>
    <property type="match status" value="1"/>
</dbReference>
<proteinExistence type="predicted"/>
<comment type="caution">
    <text evidence="2">The sequence shown here is derived from an EMBL/GenBank/DDBJ whole genome shotgun (WGS) entry which is preliminary data.</text>
</comment>
<evidence type="ECO:0000259" key="1">
    <source>
        <dbReference type="PROSITE" id="PS51819"/>
    </source>
</evidence>
<dbReference type="Gene3D" id="3.10.180.10">
    <property type="entry name" value="2,3-Dihydroxybiphenyl 1,2-Dioxygenase, domain 1"/>
    <property type="match status" value="1"/>
</dbReference>
<protein>
    <submittedName>
        <fullName evidence="2">VOC family protein</fullName>
    </submittedName>
</protein>
<reference evidence="2" key="2">
    <citation type="submission" date="2024-05" db="EMBL/GenBank/DDBJ databases">
        <title>Rhodohalobacter halophilus gen. nov., sp. nov., a moderately halophilic member of the family Balneolaceae.</title>
        <authorList>
            <person name="Xia J."/>
        </authorList>
    </citation>
    <scope>NUCLEOTIDE SEQUENCE</scope>
    <source>
        <strain evidence="2">WB101</strain>
    </source>
</reference>
<dbReference type="PROSITE" id="PS51819">
    <property type="entry name" value="VOC"/>
    <property type="match status" value="1"/>
</dbReference>
<name>A0ABS9KHF5_9BACT</name>
<evidence type="ECO:0000313" key="3">
    <source>
        <dbReference type="Proteomes" id="UP001165366"/>
    </source>
</evidence>
<organism evidence="2 3">
    <name type="scientific">Rhodohalobacter sulfatireducens</name>
    <dbReference type="NCBI Taxonomy" id="2911366"/>
    <lineage>
        <taxon>Bacteria</taxon>
        <taxon>Pseudomonadati</taxon>
        <taxon>Balneolota</taxon>
        <taxon>Balneolia</taxon>
        <taxon>Balneolales</taxon>
        <taxon>Balneolaceae</taxon>
        <taxon>Rhodohalobacter</taxon>
    </lineage>
</organism>
<dbReference type="Pfam" id="PF00903">
    <property type="entry name" value="Glyoxalase"/>
    <property type="match status" value="1"/>
</dbReference>
<dbReference type="EMBL" id="JAKLWS010000029">
    <property type="protein sequence ID" value="MCG2590282.1"/>
    <property type="molecule type" value="Genomic_DNA"/>
</dbReference>
<dbReference type="InterPro" id="IPR052164">
    <property type="entry name" value="Anthracycline_SecMetBiosynth"/>
</dbReference>
<dbReference type="SUPFAM" id="SSF54593">
    <property type="entry name" value="Glyoxalase/Bleomycin resistance protein/Dihydroxybiphenyl dioxygenase"/>
    <property type="match status" value="1"/>
</dbReference>
<dbReference type="Proteomes" id="UP001165366">
    <property type="component" value="Unassembled WGS sequence"/>
</dbReference>
<dbReference type="RefSeq" id="WP_237855653.1">
    <property type="nucleotide sequence ID" value="NZ_JAKLWS010000029.1"/>
</dbReference>
<evidence type="ECO:0000313" key="2">
    <source>
        <dbReference type="EMBL" id="MCG2590282.1"/>
    </source>
</evidence>
<dbReference type="PANTHER" id="PTHR33993">
    <property type="entry name" value="GLYOXALASE-RELATED"/>
    <property type="match status" value="1"/>
</dbReference>
<dbReference type="InterPro" id="IPR037523">
    <property type="entry name" value="VOC_core"/>
</dbReference>
<dbReference type="InterPro" id="IPR004360">
    <property type="entry name" value="Glyas_Fos-R_dOase_dom"/>
</dbReference>
<feature type="domain" description="VOC" evidence="1">
    <location>
        <begin position="6"/>
        <end position="123"/>
    </location>
</feature>
<keyword evidence="3" id="KW-1185">Reference proteome</keyword>
<dbReference type="InterPro" id="IPR029068">
    <property type="entry name" value="Glyas_Bleomycin-R_OHBP_Dase"/>
</dbReference>
<reference evidence="2" key="1">
    <citation type="submission" date="2022-01" db="EMBL/GenBank/DDBJ databases">
        <authorList>
            <person name="Wang Y."/>
        </authorList>
    </citation>
    <scope>NUCLEOTIDE SEQUENCE</scope>
    <source>
        <strain evidence="2">WB101</strain>
    </source>
</reference>